<evidence type="ECO:0000313" key="3">
    <source>
        <dbReference type="EMBL" id="RCN41868.1"/>
    </source>
</evidence>
<accession>A0A368GDY2</accession>
<dbReference type="OrthoDB" id="5876828at2759"/>
<feature type="signal peptide" evidence="1">
    <location>
        <begin position="1"/>
        <end position="30"/>
    </location>
</feature>
<protein>
    <submittedName>
        <fullName evidence="3">SCP-like protein</fullName>
    </submittedName>
</protein>
<dbReference type="STRING" id="29170.A0A368GDY2"/>
<dbReference type="SUPFAM" id="SSF55797">
    <property type="entry name" value="PR-1-like"/>
    <property type="match status" value="1"/>
</dbReference>
<dbReference type="Pfam" id="PF00188">
    <property type="entry name" value="CAP"/>
    <property type="match status" value="1"/>
</dbReference>
<dbReference type="InterPro" id="IPR002413">
    <property type="entry name" value="V5_allergen-like"/>
</dbReference>
<dbReference type="EMBL" id="JOJR01000219">
    <property type="protein sequence ID" value="RCN41868.1"/>
    <property type="molecule type" value="Genomic_DNA"/>
</dbReference>
<name>A0A368GDY2_ANCCA</name>
<feature type="chain" id="PRO_5016793319" evidence="1">
    <location>
        <begin position="31"/>
        <end position="247"/>
    </location>
</feature>
<dbReference type="PRINTS" id="PR00837">
    <property type="entry name" value="V5TPXLIKE"/>
</dbReference>
<dbReference type="AlphaFoldDB" id="A0A368GDY2"/>
<keyword evidence="1" id="KW-0732">Signal</keyword>
<keyword evidence="4" id="KW-1185">Reference proteome</keyword>
<reference evidence="3 4" key="1">
    <citation type="submission" date="2014-10" db="EMBL/GenBank/DDBJ databases">
        <title>Draft genome of the hookworm Ancylostoma caninum.</title>
        <authorList>
            <person name="Mitreva M."/>
        </authorList>
    </citation>
    <scope>NUCLEOTIDE SEQUENCE [LARGE SCALE GENOMIC DNA]</scope>
    <source>
        <strain evidence="3 4">Baltimore</strain>
    </source>
</reference>
<gene>
    <name evidence="3" type="ORF">ANCCAN_12196</name>
</gene>
<organism evidence="3 4">
    <name type="scientific">Ancylostoma caninum</name>
    <name type="common">Dog hookworm</name>
    <dbReference type="NCBI Taxonomy" id="29170"/>
    <lineage>
        <taxon>Eukaryota</taxon>
        <taxon>Metazoa</taxon>
        <taxon>Ecdysozoa</taxon>
        <taxon>Nematoda</taxon>
        <taxon>Chromadorea</taxon>
        <taxon>Rhabditida</taxon>
        <taxon>Rhabditina</taxon>
        <taxon>Rhabditomorpha</taxon>
        <taxon>Strongyloidea</taxon>
        <taxon>Ancylostomatidae</taxon>
        <taxon>Ancylostomatinae</taxon>
        <taxon>Ancylostoma</taxon>
    </lineage>
</organism>
<proteinExistence type="predicted"/>
<evidence type="ECO:0000259" key="2">
    <source>
        <dbReference type="SMART" id="SM00198"/>
    </source>
</evidence>
<dbReference type="InterPro" id="IPR035940">
    <property type="entry name" value="CAP_sf"/>
</dbReference>
<feature type="domain" description="SCP" evidence="2">
    <location>
        <begin position="61"/>
        <end position="220"/>
    </location>
</feature>
<sequence>MVPPSPSRQRMAVIFGLLCVLLISGVMVNAETTAAPTTAAAATTTGAATLPSCTNAGMTDEVRAAYLDKHNNYRSSLAQGNEYNGNKGYAGKATNMQKMNYDCNAEVSAIRHANSCSGKLSDPNARPGLKENIIKINKVYLTQKEAAEKAADRWWKELPMYGVRKDMKFTSEIRHRTERIVTHWSKMAWHDNFRLGCGINKCNNFYFAVCHYGPGGNDVGQYIYNVGETCTSCPGGTTCDATTGLCA</sequence>
<dbReference type="PRINTS" id="PR00838">
    <property type="entry name" value="V5ALLERGEN"/>
</dbReference>
<dbReference type="CDD" id="cd05380">
    <property type="entry name" value="CAP_euk"/>
    <property type="match status" value="1"/>
</dbReference>
<dbReference type="Proteomes" id="UP000252519">
    <property type="component" value="Unassembled WGS sequence"/>
</dbReference>
<dbReference type="SMART" id="SM00198">
    <property type="entry name" value="SCP"/>
    <property type="match status" value="1"/>
</dbReference>
<evidence type="ECO:0000256" key="1">
    <source>
        <dbReference type="SAM" id="SignalP"/>
    </source>
</evidence>
<dbReference type="PANTHER" id="PTHR10334">
    <property type="entry name" value="CYSTEINE-RICH SECRETORY PROTEIN-RELATED"/>
    <property type="match status" value="1"/>
</dbReference>
<dbReference type="InterPro" id="IPR014044">
    <property type="entry name" value="CAP_dom"/>
</dbReference>
<comment type="caution">
    <text evidence="3">The sequence shown here is derived from an EMBL/GenBank/DDBJ whole genome shotgun (WGS) entry which is preliminary data.</text>
</comment>
<dbReference type="InterPro" id="IPR001283">
    <property type="entry name" value="CRISP-related"/>
</dbReference>
<dbReference type="Gene3D" id="3.40.33.10">
    <property type="entry name" value="CAP"/>
    <property type="match status" value="1"/>
</dbReference>
<evidence type="ECO:0000313" key="4">
    <source>
        <dbReference type="Proteomes" id="UP000252519"/>
    </source>
</evidence>